<reference evidence="9" key="1">
    <citation type="submission" date="2020-11" db="EMBL/GenBank/DDBJ databases">
        <authorList>
            <person name="Tran Van P."/>
        </authorList>
    </citation>
    <scope>NUCLEOTIDE SEQUENCE</scope>
</reference>
<protein>
    <recommendedName>
        <fullName evidence="10">Major facilitator superfamily (MFS) profile domain-containing protein</fullName>
    </recommendedName>
</protein>
<feature type="transmembrane region" description="Helical" evidence="8">
    <location>
        <begin position="442"/>
        <end position="462"/>
    </location>
</feature>
<dbReference type="GO" id="GO:0016020">
    <property type="term" value="C:membrane"/>
    <property type="evidence" value="ECO:0007669"/>
    <property type="project" value="UniProtKB-SubCell"/>
</dbReference>
<feature type="transmembrane region" description="Helical" evidence="8">
    <location>
        <begin position="302"/>
        <end position="320"/>
    </location>
</feature>
<organism evidence="9">
    <name type="scientific">Timema poppense</name>
    <name type="common">Walking stick</name>
    <dbReference type="NCBI Taxonomy" id="170557"/>
    <lineage>
        <taxon>Eukaryota</taxon>
        <taxon>Metazoa</taxon>
        <taxon>Ecdysozoa</taxon>
        <taxon>Arthropoda</taxon>
        <taxon>Hexapoda</taxon>
        <taxon>Insecta</taxon>
        <taxon>Pterygota</taxon>
        <taxon>Neoptera</taxon>
        <taxon>Polyneoptera</taxon>
        <taxon>Phasmatodea</taxon>
        <taxon>Timematodea</taxon>
        <taxon>Timematoidea</taxon>
        <taxon>Timematidae</taxon>
        <taxon>Timema</taxon>
    </lineage>
</organism>
<sequence length="1056" mass="115321">MAAMTRIKRGSMQIQRAAIKAGGRIGARNLMMVIVVFGLILSGLVQHSATVALMALSDPLSSADFAEYVANTSYVTRYCAPINNMSQNQPGSRSSVKPPLKPYGQSAGRFRKPARLCRKADWQAVYTDCSFQNLNWPALWPYRKTEDLVYLCLCSSSFITPSPMRSQCVAVNIHWVSLVPLLEEESVDSLLREIFLWGTFISPLPSSRLAARIGPKRIIGPALLADGLLLLLVPLAWFTPYHVAIRFVQGVFTGATWPALHMLAASWFPPLQRSGFISCYSGTALAGLLGTPLVLAAGRDSLCYILASLTSLWFLAWWRFVYDTPGEHPSLPEHKKKHLETAIGNKLTARSATPPLPWRHLLSSAPVWACAVACLGNQWGQTTLQLAVTKYLKLVYGFSLTCDRVLSVLPHIGYFMAALLFGRVVDHVRSQPLVSTTTARKLFVYISHFFPAAMLFVVGYSGCDPSFPAALYTAAVMTSGATPSGSYTSAVDIAPNYAGYQTFGAAGSLVGNYVITEGLHGSLPGSWRLVFGVASGVLVLTAVFFMSVGSGSVQHWNNLRDRQERQSQGSLAATDSRRSSGPRRGVESRTWVDRNGTGLKSVSNWSLAIVLAAAECKEKWRNLRTVFSRKLKPPPSGSGRKKKAYYLADAMQFCVPFIKALAPLSSGNLPQIPHHETTEEIFENLERCDDESGSLEDSSDMVQSSQASSPPPPPPPPPPPHLIQSPSTFPPASPEGTVLPQPNRSKKSLSVRNKSVADTDKCVAEYFKAKKARLETTANVEATSSHKIERKEALKMFLLSLISEIEKFTDSQIKLFKRHIFSVIDKISTSSLLHSLSFITIDSPQSDSTHTSGISHTAEPSHTTAISPVSESLQEQASPTHQFYTDFAGALNSNYYKMLKLSFPGDASGPHAAAIAALLAGRRSSLGDRRGSLQYRSSLEAVKEAEQTELEEFMDDHENLSLYLDHGLSQNSLLRKRTGSTSSRRTVISSETQTILEELTSPEGEADAAVITTVVVTRAQVERGGDQDEPTVEGRTRTEEQTKGGKKEINVQTAQL</sequence>
<feature type="transmembrane region" description="Helical" evidence="8">
    <location>
        <begin position="250"/>
        <end position="269"/>
    </location>
</feature>
<evidence type="ECO:0000256" key="2">
    <source>
        <dbReference type="ARBA" id="ARBA00022448"/>
    </source>
</evidence>
<keyword evidence="5 8" id="KW-1133">Transmembrane helix</keyword>
<evidence type="ECO:0000256" key="8">
    <source>
        <dbReference type="SAM" id="Phobius"/>
    </source>
</evidence>
<feature type="compositionally biased region" description="Basic and acidic residues" evidence="7">
    <location>
        <begin position="1020"/>
        <end position="1049"/>
    </location>
</feature>
<feature type="transmembrane region" description="Helical" evidence="8">
    <location>
        <begin position="275"/>
        <end position="295"/>
    </location>
</feature>
<name>A0A7R9CVS1_TIMPO</name>
<proteinExistence type="predicted"/>
<feature type="transmembrane region" description="Helical" evidence="8">
    <location>
        <begin position="218"/>
        <end position="238"/>
    </location>
</feature>
<dbReference type="Pfam" id="PF07690">
    <property type="entry name" value="MFS_1"/>
    <property type="match status" value="1"/>
</dbReference>
<feature type="region of interest" description="Disordered" evidence="7">
    <location>
        <begin position="849"/>
        <end position="872"/>
    </location>
</feature>
<dbReference type="SUPFAM" id="SSF103473">
    <property type="entry name" value="MFS general substrate transporter"/>
    <property type="match status" value="1"/>
</dbReference>
<dbReference type="EMBL" id="OD001545">
    <property type="protein sequence ID" value="CAD7402346.1"/>
    <property type="molecule type" value="Genomic_DNA"/>
</dbReference>
<evidence type="ECO:0000256" key="5">
    <source>
        <dbReference type="ARBA" id="ARBA00022989"/>
    </source>
</evidence>
<dbReference type="FunFam" id="1.20.1250.20:FF:000003">
    <property type="entry name" value="Solute carrier family 17 member 3"/>
    <property type="match status" value="1"/>
</dbReference>
<evidence type="ECO:0000256" key="3">
    <source>
        <dbReference type="ARBA" id="ARBA00022692"/>
    </source>
</evidence>
<feature type="compositionally biased region" description="Pro residues" evidence="7">
    <location>
        <begin position="709"/>
        <end position="721"/>
    </location>
</feature>
<evidence type="ECO:0000256" key="1">
    <source>
        <dbReference type="ARBA" id="ARBA00004141"/>
    </source>
</evidence>
<dbReference type="InterPro" id="IPR050382">
    <property type="entry name" value="MFS_Na/Anion_cotransporter"/>
</dbReference>
<dbReference type="PANTHER" id="PTHR11662">
    <property type="entry name" value="SOLUTE CARRIER FAMILY 17"/>
    <property type="match status" value="1"/>
</dbReference>
<feature type="compositionally biased region" description="Acidic residues" evidence="7">
    <location>
        <begin position="689"/>
        <end position="699"/>
    </location>
</feature>
<dbReference type="Gene3D" id="1.20.1250.20">
    <property type="entry name" value="MFS general substrate transporter like domains"/>
    <property type="match status" value="2"/>
</dbReference>
<dbReference type="PANTHER" id="PTHR11662:SF411">
    <property type="entry name" value="GH05102P"/>
    <property type="match status" value="1"/>
</dbReference>
<evidence type="ECO:0008006" key="10">
    <source>
        <dbReference type="Google" id="ProtNLM"/>
    </source>
</evidence>
<keyword evidence="4" id="KW-0769">Symport</keyword>
<evidence type="ECO:0000313" key="9">
    <source>
        <dbReference type="EMBL" id="CAD7402346.1"/>
    </source>
</evidence>
<evidence type="ECO:0000256" key="7">
    <source>
        <dbReference type="SAM" id="MobiDB-lite"/>
    </source>
</evidence>
<dbReference type="InterPro" id="IPR036259">
    <property type="entry name" value="MFS_trans_sf"/>
</dbReference>
<keyword evidence="3 8" id="KW-0812">Transmembrane</keyword>
<gene>
    <name evidence="9" type="ORF">TPSB3V08_LOCUS3535</name>
</gene>
<dbReference type="InterPro" id="IPR011701">
    <property type="entry name" value="MFS"/>
</dbReference>
<feature type="region of interest" description="Disordered" evidence="7">
    <location>
        <begin position="1020"/>
        <end position="1056"/>
    </location>
</feature>
<dbReference type="GO" id="GO:0006820">
    <property type="term" value="P:monoatomic anion transport"/>
    <property type="evidence" value="ECO:0007669"/>
    <property type="project" value="TreeGrafter"/>
</dbReference>
<feature type="transmembrane region" description="Helical" evidence="8">
    <location>
        <begin position="529"/>
        <end position="553"/>
    </location>
</feature>
<dbReference type="AlphaFoldDB" id="A0A7R9CVS1"/>
<feature type="region of interest" description="Disordered" evidence="7">
    <location>
        <begin position="689"/>
        <end position="754"/>
    </location>
</feature>
<dbReference type="GO" id="GO:0015293">
    <property type="term" value="F:symporter activity"/>
    <property type="evidence" value="ECO:0007669"/>
    <property type="project" value="UniProtKB-KW"/>
</dbReference>
<feature type="transmembrane region" description="Helical" evidence="8">
    <location>
        <begin position="394"/>
        <end position="421"/>
    </location>
</feature>
<keyword evidence="6 8" id="KW-0472">Membrane</keyword>
<keyword evidence="2" id="KW-0813">Transport</keyword>
<accession>A0A7R9CVS1</accession>
<feature type="region of interest" description="Disordered" evidence="7">
    <location>
        <begin position="561"/>
        <end position="592"/>
    </location>
</feature>
<evidence type="ECO:0000256" key="4">
    <source>
        <dbReference type="ARBA" id="ARBA00022847"/>
    </source>
</evidence>
<comment type="subcellular location">
    <subcellularLocation>
        <location evidence="1">Membrane</location>
        <topology evidence="1">Multi-pass membrane protein</topology>
    </subcellularLocation>
</comment>
<evidence type="ECO:0000256" key="6">
    <source>
        <dbReference type="ARBA" id="ARBA00023136"/>
    </source>
</evidence>